<dbReference type="EMBL" id="AZNH01000023">
    <property type="protein sequence ID" value="KID86240.1"/>
    <property type="molecule type" value="Genomic_DNA"/>
</dbReference>
<protein>
    <submittedName>
        <fullName evidence="7">Ctf1 transcription factor</fullName>
    </submittedName>
</protein>
<sequence>MRIEQPALDGRKWIYSPYIVYVLQRARALYDANFKTDRVTVVQSLILMGWHWDGADDVVKNVYYWGCRANIVAQDTGMHRSVQASLLRNADKKPWKRVWWTPVTRDYSIAVAFGCLLIINLDDCDVEKLHHDDFIDQDEDFAGLAVHTYTPDPVHVHFFLRSTEHA</sequence>
<feature type="domain" description="Xylanolytic transcriptional activator regulatory" evidence="6">
    <location>
        <begin position="22"/>
        <end position="141"/>
    </location>
</feature>
<gene>
    <name evidence="7" type="ORF">MGU_06673</name>
</gene>
<dbReference type="AlphaFoldDB" id="A0A0B4GGQ9"/>
<dbReference type="Pfam" id="PF04082">
    <property type="entry name" value="Fungal_trans"/>
    <property type="match status" value="1"/>
</dbReference>
<organism evidence="7 8">
    <name type="scientific">Metarhizium guizhouense (strain ARSEF 977)</name>
    <dbReference type="NCBI Taxonomy" id="1276136"/>
    <lineage>
        <taxon>Eukaryota</taxon>
        <taxon>Fungi</taxon>
        <taxon>Dikarya</taxon>
        <taxon>Ascomycota</taxon>
        <taxon>Pezizomycotina</taxon>
        <taxon>Sordariomycetes</taxon>
        <taxon>Hypocreomycetidae</taxon>
        <taxon>Hypocreales</taxon>
        <taxon>Clavicipitaceae</taxon>
        <taxon>Metarhizium</taxon>
    </lineage>
</organism>
<dbReference type="Proteomes" id="UP000031192">
    <property type="component" value="Unassembled WGS sequence"/>
</dbReference>
<keyword evidence="1" id="KW-0862">Zinc</keyword>
<dbReference type="PANTHER" id="PTHR47171">
    <property type="entry name" value="FARA-RELATED"/>
    <property type="match status" value="1"/>
</dbReference>
<evidence type="ECO:0000256" key="2">
    <source>
        <dbReference type="ARBA" id="ARBA00023015"/>
    </source>
</evidence>
<keyword evidence="4" id="KW-0804">Transcription</keyword>
<dbReference type="HOGENOM" id="CLU_1603132_0_0_1"/>
<keyword evidence="2" id="KW-0805">Transcription regulation</keyword>
<proteinExistence type="predicted"/>
<name>A0A0B4GGQ9_METGA</name>
<keyword evidence="5" id="KW-0539">Nucleus</keyword>
<evidence type="ECO:0000313" key="7">
    <source>
        <dbReference type="EMBL" id="KID86240.1"/>
    </source>
</evidence>
<keyword evidence="8" id="KW-1185">Reference proteome</keyword>
<evidence type="ECO:0000259" key="6">
    <source>
        <dbReference type="Pfam" id="PF04082"/>
    </source>
</evidence>
<evidence type="ECO:0000256" key="4">
    <source>
        <dbReference type="ARBA" id="ARBA00023163"/>
    </source>
</evidence>
<reference evidence="7 8" key="1">
    <citation type="journal article" date="2014" name="Proc. Natl. Acad. Sci. U.S.A.">
        <title>Trajectory and genomic determinants of fungal-pathogen speciation and host adaptation.</title>
        <authorList>
            <person name="Hu X."/>
            <person name="Xiao G."/>
            <person name="Zheng P."/>
            <person name="Shang Y."/>
            <person name="Su Y."/>
            <person name="Zhang X."/>
            <person name="Liu X."/>
            <person name="Zhan S."/>
            <person name="St Leger R.J."/>
            <person name="Wang C."/>
        </authorList>
    </citation>
    <scope>NUCLEOTIDE SEQUENCE [LARGE SCALE GENOMIC DNA]</scope>
    <source>
        <strain evidence="7 8">ARSEF 977</strain>
    </source>
</reference>
<dbReference type="GO" id="GO:0006351">
    <property type="term" value="P:DNA-templated transcription"/>
    <property type="evidence" value="ECO:0007669"/>
    <property type="project" value="InterPro"/>
</dbReference>
<dbReference type="GO" id="GO:0008270">
    <property type="term" value="F:zinc ion binding"/>
    <property type="evidence" value="ECO:0007669"/>
    <property type="project" value="InterPro"/>
</dbReference>
<dbReference type="InterPro" id="IPR007219">
    <property type="entry name" value="XnlR_reg_dom"/>
</dbReference>
<evidence type="ECO:0000256" key="1">
    <source>
        <dbReference type="ARBA" id="ARBA00022833"/>
    </source>
</evidence>
<accession>A0A0B4GGQ9</accession>
<keyword evidence="3" id="KW-0238">DNA-binding</keyword>
<dbReference type="GO" id="GO:0003677">
    <property type="term" value="F:DNA binding"/>
    <property type="evidence" value="ECO:0007669"/>
    <property type="project" value="UniProtKB-KW"/>
</dbReference>
<evidence type="ECO:0000256" key="3">
    <source>
        <dbReference type="ARBA" id="ARBA00023125"/>
    </source>
</evidence>
<dbReference type="PANTHER" id="PTHR47171:SF3">
    <property type="entry name" value="FARA-RELATED"/>
    <property type="match status" value="1"/>
</dbReference>
<comment type="caution">
    <text evidence="7">The sequence shown here is derived from an EMBL/GenBank/DDBJ whole genome shotgun (WGS) entry which is preliminary data.</text>
</comment>
<evidence type="ECO:0000256" key="5">
    <source>
        <dbReference type="ARBA" id="ARBA00023242"/>
    </source>
</evidence>
<evidence type="ECO:0000313" key="8">
    <source>
        <dbReference type="Proteomes" id="UP000031192"/>
    </source>
</evidence>
<dbReference type="InterPro" id="IPR052073">
    <property type="entry name" value="Amide_Lactam_Regulators"/>
</dbReference>
<dbReference type="CDD" id="cd12148">
    <property type="entry name" value="fungal_TF_MHR"/>
    <property type="match status" value="1"/>
</dbReference>